<proteinExistence type="predicted"/>
<dbReference type="Proteomes" id="UP000481517">
    <property type="component" value="Unassembled WGS sequence"/>
</dbReference>
<dbReference type="InterPro" id="IPR029063">
    <property type="entry name" value="SAM-dependent_MTases_sf"/>
</dbReference>
<evidence type="ECO:0000313" key="4">
    <source>
        <dbReference type="Proteomes" id="UP000481517"/>
    </source>
</evidence>
<evidence type="ECO:0000259" key="2">
    <source>
        <dbReference type="Pfam" id="PF08241"/>
    </source>
</evidence>
<dbReference type="Pfam" id="PF08241">
    <property type="entry name" value="Methyltransf_11"/>
    <property type="match status" value="1"/>
</dbReference>
<name>A0A6S6WV18_9GAMM</name>
<dbReference type="RefSeq" id="WP_217420770.1">
    <property type="nucleotide sequence ID" value="NZ_CADCXY010000003.1"/>
</dbReference>
<feature type="region of interest" description="Disordered" evidence="1">
    <location>
        <begin position="83"/>
        <end position="107"/>
    </location>
</feature>
<protein>
    <recommendedName>
        <fullName evidence="2">Methyltransferase type 11 domain-containing protein</fullName>
    </recommendedName>
</protein>
<dbReference type="Gene3D" id="3.40.50.150">
    <property type="entry name" value="Vaccinia Virus protein VP39"/>
    <property type="match status" value="1"/>
</dbReference>
<keyword evidence="4" id="KW-1185">Reference proteome</keyword>
<sequence>MAKSYQEHFEQRGSAYDRAMLRFPEARRQEFEQVIAAGRLAPGMKIADVPAGGAYLCAFLPPGCEYQAHEPCASFTNHGQGGQPLQCKDDFSRGAAPSEKGDGAQGGLPLLPLPWADDEIDVAISLAGVHHLADKRPLFRELKRVIKPGGRLALSDVAKGSKVATFLDGYVGDFNSTGHDGIFLDRSTLQDLESAGFVIEQRHLNDFHWTFANRDDMATFCHELFDLQKSNVADTQRAIEQQLGVTDYPDGTVGMAWQLMTISAVVTDE</sequence>
<feature type="domain" description="Methyltransferase type 11" evidence="2">
    <location>
        <begin position="113"/>
        <end position="153"/>
    </location>
</feature>
<accession>A0A6S6WV18</accession>
<dbReference type="EMBL" id="CADCXY010000003">
    <property type="protein sequence ID" value="CAB0151195.1"/>
    <property type="molecule type" value="Genomic_DNA"/>
</dbReference>
<gene>
    <name evidence="3" type="ORF">PSI9734_01608</name>
</gene>
<organism evidence="3 4">
    <name type="scientific">Pseudidiomarina piscicola</name>
    <dbReference type="NCBI Taxonomy" id="2614830"/>
    <lineage>
        <taxon>Bacteria</taxon>
        <taxon>Pseudomonadati</taxon>
        <taxon>Pseudomonadota</taxon>
        <taxon>Gammaproteobacteria</taxon>
        <taxon>Alteromonadales</taxon>
        <taxon>Idiomarinaceae</taxon>
        <taxon>Pseudidiomarina</taxon>
    </lineage>
</organism>
<dbReference type="InterPro" id="IPR013216">
    <property type="entry name" value="Methyltransf_11"/>
</dbReference>
<reference evidence="3 4" key="1">
    <citation type="submission" date="2020-02" db="EMBL/GenBank/DDBJ databases">
        <authorList>
            <person name="Rodrigo-Torres L."/>
            <person name="Arahal R. D."/>
            <person name="Lucena T."/>
        </authorList>
    </citation>
    <scope>NUCLEOTIDE SEQUENCE [LARGE SCALE GENOMIC DNA]</scope>
    <source>
        <strain evidence="3 4">CECT 9734</strain>
    </source>
</reference>
<dbReference type="CDD" id="cd02440">
    <property type="entry name" value="AdoMet_MTases"/>
    <property type="match status" value="1"/>
</dbReference>
<dbReference type="AlphaFoldDB" id="A0A6S6WV18"/>
<dbReference type="SUPFAM" id="SSF53335">
    <property type="entry name" value="S-adenosyl-L-methionine-dependent methyltransferases"/>
    <property type="match status" value="1"/>
</dbReference>
<evidence type="ECO:0000313" key="3">
    <source>
        <dbReference type="EMBL" id="CAB0151195.1"/>
    </source>
</evidence>
<evidence type="ECO:0000256" key="1">
    <source>
        <dbReference type="SAM" id="MobiDB-lite"/>
    </source>
</evidence>
<dbReference type="GO" id="GO:0008757">
    <property type="term" value="F:S-adenosylmethionine-dependent methyltransferase activity"/>
    <property type="evidence" value="ECO:0007669"/>
    <property type="project" value="InterPro"/>
</dbReference>